<comment type="caution">
    <text evidence="1">The sequence shown here is derived from an EMBL/GenBank/DDBJ whole genome shotgun (WGS) entry which is preliminary data.</text>
</comment>
<dbReference type="AlphaFoldDB" id="A0A061J6J9"/>
<gene>
    <name evidence="1" type="ORF">TRSC58_02313</name>
</gene>
<sequence length="465" mass="50173">MTGILGPEAVKELATVRRIAKALEDARLSAHASVSSDDGAITLSHASSEETVVVLRGVGTKLAAAAEGLATAIETQMAEFFNYMREKEALSVVGMLRARSVVPEGFKLMSQGELCAARPTAFSCCGETSEPPGGGVSQTTKSLHSRQSQMRAAASSLQTCLFLMLEALLTRVHATRAAVYLDNLPENSHVLCRVAQIHADDRLPLEVSYASSSMIVTAVRGGMAINFNNTSMPPNNSDSDFPHHVERNAHRPLPVQNGIIVPIGNYGCVFVTDKAAGVPQPFTSFDEYQVLALASICEGIFSRYSRDVFVTVPWSPAVGTLRQCTCLPPLPRPLRVSTPPKAAVTAAVTAPLLDALHSMPKRLAVLRTSANKVSIIGNSKGIPRTHLTFEGLFQEAAEYVRNIEDLWHKAVDEANRLQILVREQVQSLDAKTHQILGLEREVRRLNGRLLSLPGTIASPNRGNVT</sequence>
<organism evidence="1 2">
    <name type="scientific">Trypanosoma rangeli SC58</name>
    <dbReference type="NCBI Taxonomy" id="429131"/>
    <lineage>
        <taxon>Eukaryota</taxon>
        <taxon>Discoba</taxon>
        <taxon>Euglenozoa</taxon>
        <taxon>Kinetoplastea</taxon>
        <taxon>Metakinetoplastina</taxon>
        <taxon>Trypanosomatida</taxon>
        <taxon>Trypanosomatidae</taxon>
        <taxon>Trypanosoma</taxon>
        <taxon>Herpetosoma</taxon>
    </lineage>
</organism>
<dbReference type="SUPFAM" id="SSF55781">
    <property type="entry name" value="GAF domain-like"/>
    <property type="match status" value="1"/>
</dbReference>
<dbReference type="InterPro" id="IPR029016">
    <property type="entry name" value="GAF-like_dom_sf"/>
</dbReference>
<protein>
    <recommendedName>
        <fullName evidence="3">GAF domain-containing protein</fullName>
    </recommendedName>
</protein>
<dbReference type="EMBL" id="AUPL01002313">
    <property type="protein sequence ID" value="ESL09960.1"/>
    <property type="molecule type" value="Genomic_DNA"/>
</dbReference>
<evidence type="ECO:0008006" key="3">
    <source>
        <dbReference type="Google" id="ProtNLM"/>
    </source>
</evidence>
<name>A0A061J6J9_TRYRA</name>
<dbReference type="Proteomes" id="UP000031737">
    <property type="component" value="Unassembled WGS sequence"/>
</dbReference>
<dbReference type="Gene3D" id="3.30.450.40">
    <property type="match status" value="1"/>
</dbReference>
<proteinExistence type="predicted"/>
<dbReference type="VEuPathDB" id="TriTrypDB:TRSC58_02313"/>
<evidence type="ECO:0000313" key="2">
    <source>
        <dbReference type="Proteomes" id="UP000031737"/>
    </source>
</evidence>
<evidence type="ECO:0000313" key="1">
    <source>
        <dbReference type="EMBL" id="ESL09960.1"/>
    </source>
</evidence>
<keyword evidence="2" id="KW-1185">Reference proteome</keyword>
<dbReference type="OrthoDB" id="265374at2759"/>
<accession>A0A061J6J9</accession>
<reference evidence="1 2" key="1">
    <citation type="submission" date="2013-07" db="EMBL/GenBank/DDBJ databases">
        <authorList>
            <person name="Stoco P.H."/>
            <person name="Wagner G."/>
            <person name="Gerber A."/>
            <person name="Zaha A."/>
            <person name="Thompson C."/>
            <person name="Bartholomeu D.C."/>
            <person name="Luckemeyer D.D."/>
            <person name="Bahia D."/>
            <person name="Loreto E."/>
            <person name="Prestes E.B."/>
            <person name="Lima F.M."/>
            <person name="Rodrigues-Luiz G."/>
            <person name="Vallejo G.A."/>
            <person name="Filho J.F."/>
            <person name="Monteiro K.M."/>
            <person name="Tyler K.M."/>
            <person name="de Almeida L.G."/>
            <person name="Ortiz M.F."/>
            <person name="Siervo M.A."/>
            <person name="de Moraes M.H."/>
            <person name="Cunha O.L."/>
            <person name="Mendonca-Neto R."/>
            <person name="Silva R."/>
            <person name="Teixeira S.M."/>
            <person name="Murta S.M."/>
            <person name="Sincero T.C."/>
            <person name="Mendes T.A."/>
            <person name="Urmenyi T.P."/>
            <person name="Silva V.G."/>
            <person name="da Rocha W.D."/>
            <person name="Andersson B."/>
            <person name="Romanha A.J."/>
            <person name="Steindel M."/>
            <person name="de Vasconcelos A.T."/>
            <person name="Grisard E.C."/>
        </authorList>
    </citation>
    <scope>NUCLEOTIDE SEQUENCE [LARGE SCALE GENOMIC DNA]</scope>
    <source>
        <strain evidence="1 2">SC58</strain>
    </source>
</reference>